<accession>A0A8S9U8A6</accession>
<organism evidence="1 2">
    <name type="scientific">Phytophthora infestans</name>
    <name type="common">Potato late blight agent</name>
    <name type="synonym">Botrytis infestans</name>
    <dbReference type="NCBI Taxonomy" id="4787"/>
    <lineage>
        <taxon>Eukaryota</taxon>
        <taxon>Sar</taxon>
        <taxon>Stramenopiles</taxon>
        <taxon>Oomycota</taxon>
        <taxon>Peronosporomycetes</taxon>
        <taxon>Peronosporales</taxon>
        <taxon>Peronosporaceae</taxon>
        <taxon>Phytophthora</taxon>
    </lineage>
</organism>
<proteinExistence type="predicted"/>
<comment type="caution">
    <text evidence="1">The sequence shown here is derived from an EMBL/GenBank/DDBJ whole genome shotgun (WGS) entry which is preliminary data.</text>
</comment>
<sequence length="516" mass="58273">QLRHLIELEEDEDHPKKNRTPLPYYCAALEKRWEAFETQSTSHTVGMNLLEKLASMHADEEMEEPVAKDVVMHLVGSGHLLLHQRFRAAFVERWVAAEVIGLSDGDENGIISGRLRALQSCMDLVHLLRYKREFVFDQDDCSVAKMYIEHTVLSMDAGTGADARGIKQQVAANFEPLRLEMASEFYKEYAVHLRTLGFRRLRTLATSRSHARAFLADPSAANESDIPVKEGFSGYFYHPVRAAAEAAGWTNSASNDPLSIVVLEVKCDNRGVLLTAVRVSLHDLEQQDLRFQNRLAAKTGKKTTGVSGARVQSVASWLRDQLQTQTLIYGLTIRYFQQHLLQWLDASHDFHDAENGHGHSVGKHQSEDDAFVVTPPLPWKKAATFQNIGKGLQCFLQAFPDPPMEPKKFSTPTPTSSPCRSYSDTSHVMAHATKFVAKFKPGCKNYDLHHFDRSSNSNMTRNWRLSDPHAELPIKNHKYVLWINDNQIQDLDGLDGCFRLKQINAHNNCIRSSGKL</sequence>
<protein>
    <submittedName>
        <fullName evidence="1">Uncharacterized protein</fullName>
    </submittedName>
</protein>
<evidence type="ECO:0000313" key="2">
    <source>
        <dbReference type="Proteomes" id="UP000704712"/>
    </source>
</evidence>
<dbReference type="Proteomes" id="UP000704712">
    <property type="component" value="Unassembled WGS sequence"/>
</dbReference>
<evidence type="ECO:0000313" key="1">
    <source>
        <dbReference type="EMBL" id="KAF4135134.1"/>
    </source>
</evidence>
<dbReference type="AlphaFoldDB" id="A0A8S9U8A6"/>
<reference evidence="1" key="1">
    <citation type="submission" date="2020-03" db="EMBL/GenBank/DDBJ databases">
        <title>Hybrid Assembly of Korean Phytophthora infestans isolates.</title>
        <authorList>
            <person name="Prokchorchik M."/>
            <person name="Lee Y."/>
            <person name="Seo J."/>
            <person name="Cho J.-H."/>
            <person name="Park Y.-E."/>
            <person name="Jang D.-C."/>
            <person name="Im J.-S."/>
            <person name="Choi J.-G."/>
            <person name="Park H.-J."/>
            <person name="Lee G.-B."/>
            <person name="Lee Y.-G."/>
            <person name="Hong S.-Y."/>
            <person name="Cho K."/>
            <person name="Sohn K.H."/>
        </authorList>
    </citation>
    <scope>NUCLEOTIDE SEQUENCE</scope>
    <source>
        <strain evidence="1">KR_2_A2</strain>
    </source>
</reference>
<dbReference type="EMBL" id="JAACNO010002204">
    <property type="protein sequence ID" value="KAF4135134.1"/>
    <property type="molecule type" value="Genomic_DNA"/>
</dbReference>
<name>A0A8S9U8A6_PHYIN</name>
<gene>
    <name evidence="1" type="ORF">GN958_ATG15694</name>
</gene>
<feature type="non-terminal residue" evidence="1">
    <location>
        <position position="1"/>
    </location>
</feature>